<sequence length="241" mass="27344">MEYMSDIGRSANAYRPSLFEVVAEEKMKAMLRPALKYVLTVRPFWATRPSPHSPLLATPDSRVAYNAESAAFSSQVYAQHYPRYLLRAVNWFDELYSLAMCAVEHHYLRQTGGSFAENFYSLKRAKTGRPLRREGFPADLSKNSKNAGLSPAEVRLSLLLLVWGRSRAWKQRASPHGQTYRAPKLDDFYETVSGRTRTLLLGDEFEDADDEPNAPGFASRPLVRNYQKKSLNSSICPMPTL</sequence>
<keyword evidence="12" id="KW-0472">Membrane</keyword>
<dbReference type="OrthoDB" id="107372at2759"/>
<evidence type="ECO:0000256" key="5">
    <source>
        <dbReference type="ARBA" id="ARBA00022448"/>
    </source>
</evidence>
<evidence type="ECO:0000256" key="7">
    <source>
        <dbReference type="ARBA" id="ARBA00022723"/>
    </source>
</evidence>
<dbReference type="GO" id="GO:0004842">
    <property type="term" value="F:ubiquitin-protein transferase activity"/>
    <property type="evidence" value="ECO:0007669"/>
    <property type="project" value="TreeGrafter"/>
</dbReference>
<comment type="subunit">
    <text evidence="15">Component of the PEX2-PEX10-PEX12 retrotranslocation channel, composed of PEX2, PEX10 and PEX12.</text>
</comment>
<evidence type="ECO:0000313" key="17">
    <source>
        <dbReference type="EMBL" id="KAG5461557.1"/>
    </source>
</evidence>
<organism evidence="17 18">
    <name type="scientific">Olpidium bornovanus</name>
    <dbReference type="NCBI Taxonomy" id="278681"/>
    <lineage>
        <taxon>Eukaryota</taxon>
        <taxon>Fungi</taxon>
        <taxon>Fungi incertae sedis</taxon>
        <taxon>Olpidiomycota</taxon>
        <taxon>Olpidiomycotina</taxon>
        <taxon>Olpidiomycetes</taxon>
        <taxon>Olpidiales</taxon>
        <taxon>Olpidiaceae</taxon>
        <taxon>Olpidium</taxon>
    </lineage>
</organism>
<evidence type="ECO:0000256" key="15">
    <source>
        <dbReference type="ARBA" id="ARBA00034505"/>
    </source>
</evidence>
<comment type="similarity">
    <text evidence="3">Belongs to the pex2/pex10/pex12 family.</text>
</comment>
<dbReference type="EMBL" id="JAEFCI010003467">
    <property type="protein sequence ID" value="KAG5461557.1"/>
    <property type="molecule type" value="Genomic_DNA"/>
</dbReference>
<keyword evidence="9" id="KW-0862">Zinc</keyword>
<keyword evidence="7" id="KW-0479">Metal-binding</keyword>
<dbReference type="Proteomes" id="UP000673691">
    <property type="component" value="Unassembled WGS sequence"/>
</dbReference>
<comment type="pathway">
    <text evidence="2">Protein modification; protein ubiquitination.</text>
</comment>
<evidence type="ECO:0000256" key="14">
    <source>
        <dbReference type="ARBA" id="ARBA00029692"/>
    </source>
</evidence>
<evidence type="ECO:0000256" key="9">
    <source>
        <dbReference type="ARBA" id="ARBA00022833"/>
    </source>
</evidence>
<evidence type="ECO:0000313" key="18">
    <source>
        <dbReference type="Proteomes" id="UP000673691"/>
    </source>
</evidence>
<comment type="caution">
    <text evidence="17">The sequence shown here is derived from an EMBL/GenBank/DDBJ whole genome shotgun (WGS) entry which is preliminary data.</text>
</comment>
<feature type="domain" description="Pex N-terminal" evidence="16">
    <location>
        <begin position="26"/>
        <end position="162"/>
    </location>
</feature>
<protein>
    <recommendedName>
        <fullName evidence="4">Peroxisome assembly protein 12</fullName>
    </recommendedName>
    <alternativeName>
        <fullName evidence="14">Peroxin-12</fullName>
    </alternativeName>
</protein>
<evidence type="ECO:0000259" key="16">
    <source>
        <dbReference type="Pfam" id="PF04757"/>
    </source>
</evidence>
<keyword evidence="13" id="KW-0576">Peroxisome</keyword>
<proteinExistence type="inferred from homology"/>
<accession>A0A8H8DKU9</accession>
<evidence type="ECO:0000256" key="8">
    <source>
        <dbReference type="ARBA" id="ARBA00022771"/>
    </source>
</evidence>
<evidence type="ECO:0000256" key="13">
    <source>
        <dbReference type="ARBA" id="ARBA00023140"/>
    </source>
</evidence>
<dbReference type="AlphaFoldDB" id="A0A8H8DKU9"/>
<keyword evidence="18" id="KW-1185">Reference proteome</keyword>
<name>A0A8H8DKU9_9FUNG</name>
<keyword evidence="10" id="KW-0653">Protein transport</keyword>
<keyword evidence="6" id="KW-0812">Transmembrane</keyword>
<dbReference type="InterPro" id="IPR006845">
    <property type="entry name" value="Pex_N"/>
</dbReference>
<dbReference type="InterPro" id="IPR017375">
    <property type="entry name" value="PEX12"/>
</dbReference>
<dbReference type="GO" id="GO:1990429">
    <property type="term" value="C:peroxisomal importomer complex"/>
    <property type="evidence" value="ECO:0007669"/>
    <property type="project" value="TreeGrafter"/>
</dbReference>
<evidence type="ECO:0000256" key="1">
    <source>
        <dbReference type="ARBA" id="ARBA00004585"/>
    </source>
</evidence>
<keyword evidence="8" id="KW-0863">Zinc-finger</keyword>
<evidence type="ECO:0000256" key="2">
    <source>
        <dbReference type="ARBA" id="ARBA00004906"/>
    </source>
</evidence>
<evidence type="ECO:0000256" key="11">
    <source>
        <dbReference type="ARBA" id="ARBA00022989"/>
    </source>
</evidence>
<keyword evidence="5" id="KW-0813">Transport</keyword>
<dbReference type="GO" id="GO:0005778">
    <property type="term" value="C:peroxisomal membrane"/>
    <property type="evidence" value="ECO:0007669"/>
    <property type="project" value="UniProtKB-SubCell"/>
</dbReference>
<reference evidence="17 18" key="1">
    <citation type="journal article" name="Sci. Rep.">
        <title>Genome-scale phylogenetic analyses confirm Olpidium as the closest living zoosporic fungus to the non-flagellated, terrestrial fungi.</title>
        <authorList>
            <person name="Chang Y."/>
            <person name="Rochon D."/>
            <person name="Sekimoto S."/>
            <person name="Wang Y."/>
            <person name="Chovatia M."/>
            <person name="Sandor L."/>
            <person name="Salamov A."/>
            <person name="Grigoriev I.V."/>
            <person name="Stajich J.E."/>
            <person name="Spatafora J.W."/>
        </authorList>
    </citation>
    <scope>NUCLEOTIDE SEQUENCE [LARGE SCALE GENOMIC DNA]</scope>
    <source>
        <strain evidence="17">S191</strain>
    </source>
</reference>
<evidence type="ECO:0000256" key="6">
    <source>
        <dbReference type="ARBA" id="ARBA00022692"/>
    </source>
</evidence>
<evidence type="ECO:0000256" key="10">
    <source>
        <dbReference type="ARBA" id="ARBA00022927"/>
    </source>
</evidence>
<evidence type="ECO:0000256" key="4">
    <source>
        <dbReference type="ARBA" id="ARBA00018980"/>
    </source>
</evidence>
<gene>
    <name evidence="17" type="ORF">BJ554DRAFT_6227</name>
</gene>
<keyword evidence="11" id="KW-1133">Transmembrane helix</keyword>
<dbReference type="PANTHER" id="PTHR12888">
    <property type="entry name" value="PEROXISOME ASSEMBLY PROTEIN 12 PEROXIN-12"/>
    <property type="match status" value="1"/>
</dbReference>
<dbReference type="GO" id="GO:0008270">
    <property type="term" value="F:zinc ion binding"/>
    <property type="evidence" value="ECO:0007669"/>
    <property type="project" value="UniProtKB-KW"/>
</dbReference>
<evidence type="ECO:0000256" key="3">
    <source>
        <dbReference type="ARBA" id="ARBA00008704"/>
    </source>
</evidence>
<dbReference type="PANTHER" id="PTHR12888:SF0">
    <property type="entry name" value="PEROXISOME ASSEMBLY PROTEIN 12"/>
    <property type="match status" value="1"/>
</dbReference>
<evidence type="ECO:0000256" key="12">
    <source>
        <dbReference type="ARBA" id="ARBA00023136"/>
    </source>
</evidence>
<dbReference type="Pfam" id="PF04757">
    <property type="entry name" value="Pex2_Pex12"/>
    <property type="match status" value="1"/>
</dbReference>
<dbReference type="GO" id="GO:0016562">
    <property type="term" value="P:protein import into peroxisome matrix, receptor recycling"/>
    <property type="evidence" value="ECO:0007669"/>
    <property type="project" value="UniProtKB-ARBA"/>
</dbReference>
<dbReference type="GO" id="GO:0006513">
    <property type="term" value="P:protein monoubiquitination"/>
    <property type="evidence" value="ECO:0007669"/>
    <property type="project" value="TreeGrafter"/>
</dbReference>
<comment type="subcellular location">
    <subcellularLocation>
        <location evidence="1">Peroxisome membrane</location>
        <topology evidence="1">Multi-pass membrane protein</topology>
    </subcellularLocation>
</comment>